<dbReference type="Pfam" id="PF08849">
    <property type="entry name" value="BrxA"/>
    <property type="match status" value="1"/>
</dbReference>
<dbReference type="Proteomes" id="UP000186102">
    <property type="component" value="Unassembled WGS sequence"/>
</dbReference>
<dbReference type="InterPro" id="IPR014948">
    <property type="entry name" value="BrxA"/>
</dbReference>
<evidence type="ECO:0000313" key="1">
    <source>
        <dbReference type="EMBL" id="OLN27956.1"/>
    </source>
</evidence>
<evidence type="ECO:0000313" key="2">
    <source>
        <dbReference type="Proteomes" id="UP000186102"/>
    </source>
</evidence>
<name>A0A1Q8QKU6_9FIRM</name>
<accession>A0A1Q8QKU6</accession>
<sequence>MITLLVKAEIGSDAVEAQYYANLTGEPYLYFELKHVAKLTLAGLSPVEIRAKIKDENLFQSATNKSINKLLSATLKRVAILDEVMLNILVNGSLHTSKLIALIAIMKTNRLFWEFIEEVYLEKVQLGEQELEPKDFRIFFNNKAEQSPKVASWQEYTLKKLSAVYSRILFEAGLINNTHQKTLTPPTIEEELLNHLRKLGDHRLIRAITGGRM</sequence>
<comment type="caution">
    <text evidence="1">The sequence shown here is derived from an EMBL/GenBank/DDBJ whole genome shotgun (WGS) entry which is preliminary data.</text>
</comment>
<dbReference type="InterPro" id="IPR023137">
    <property type="entry name" value="BrxA_sf"/>
</dbReference>
<reference evidence="1 2" key="1">
    <citation type="submission" date="2016-09" db="EMBL/GenBank/DDBJ databases">
        <title>Complete genome of Desulfosporosinus sp. OL.</title>
        <authorList>
            <person name="Mardanov A."/>
            <person name="Beletsky A."/>
            <person name="Panova A."/>
            <person name="Karnachuk O."/>
            <person name="Ravin N."/>
        </authorList>
    </citation>
    <scope>NUCLEOTIDE SEQUENCE [LARGE SCALE GENOMIC DNA]</scope>
    <source>
        <strain evidence="1 2">OL</strain>
    </source>
</reference>
<protein>
    <submittedName>
        <fullName evidence="1">Putative inner membrane protein</fullName>
    </submittedName>
</protein>
<keyword evidence="2" id="KW-1185">Reference proteome</keyword>
<dbReference type="STRING" id="1888891.DSOL_4315"/>
<dbReference type="OrthoDB" id="3078533at2"/>
<dbReference type="RefSeq" id="WP_083642860.1">
    <property type="nucleotide sequence ID" value="NZ_MLBF01000049.1"/>
</dbReference>
<dbReference type="EMBL" id="MLBF01000049">
    <property type="protein sequence ID" value="OLN27956.1"/>
    <property type="molecule type" value="Genomic_DNA"/>
</dbReference>
<organism evidence="1 2">
    <name type="scientific">Desulfosporosinus metallidurans</name>
    <dbReference type="NCBI Taxonomy" id="1888891"/>
    <lineage>
        <taxon>Bacteria</taxon>
        <taxon>Bacillati</taxon>
        <taxon>Bacillota</taxon>
        <taxon>Clostridia</taxon>
        <taxon>Eubacteriales</taxon>
        <taxon>Desulfitobacteriaceae</taxon>
        <taxon>Desulfosporosinus</taxon>
    </lineage>
</organism>
<dbReference type="AlphaFoldDB" id="A0A1Q8QKU6"/>
<dbReference type="Gene3D" id="1.10.3540.10">
    <property type="entry name" value="uncharacterized protein from magnetospirillum magneticum domain"/>
    <property type="match status" value="1"/>
</dbReference>
<gene>
    <name evidence="1" type="ORF">DSOL_4315</name>
</gene>
<proteinExistence type="predicted"/>